<dbReference type="InterPro" id="IPR016898">
    <property type="entry name" value="Polyphosphate_phosphotransfera"/>
</dbReference>
<dbReference type="RefSeq" id="WP_225697080.1">
    <property type="nucleotide sequence ID" value="NZ_JAIXNE010000001.1"/>
</dbReference>
<dbReference type="SUPFAM" id="SSF52540">
    <property type="entry name" value="P-loop containing nucleoside triphosphate hydrolases"/>
    <property type="match status" value="1"/>
</dbReference>
<organism evidence="5 6">
    <name type="scientific">Fulvivirga sedimenti</name>
    <dbReference type="NCBI Taxonomy" id="2879465"/>
    <lineage>
        <taxon>Bacteria</taxon>
        <taxon>Pseudomonadati</taxon>
        <taxon>Bacteroidota</taxon>
        <taxon>Cytophagia</taxon>
        <taxon>Cytophagales</taxon>
        <taxon>Fulvivirgaceae</taxon>
        <taxon>Fulvivirga</taxon>
    </lineage>
</organism>
<evidence type="ECO:0000313" key="5">
    <source>
        <dbReference type="EMBL" id="MCA6073972.1"/>
    </source>
</evidence>
<dbReference type="GO" id="GO:0006797">
    <property type="term" value="P:polyphosphate metabolic process"/>
    <property type="evidence" value="ECO:0007669"/>
    <property type="project" value="InterPro"/>
</dbReference>
<protein>
    <submittedName>
        <fullName evidence="5">Polyphosphate kinase</fullName>
    </submittedName>
</protein>
<dbReference type="Gene3D" id="3.40.50.300">
    <property type="entry name" value="P-loop containing nucleotide triphosphate hydrolases"/>
    <property type="match status" value="1"/>
</dbReference>
<evidence type="ECO:0000256" key="2">
    <source>
        <dbReference type="ARBA" id="ARBA00022679"/>
    </source>
</evidence>
<dbReference type="Proteomes" id="UP001139409">
    <property type="component" value="Unassembled WGS sequence"/>
</dbReference>
<dbReference type="AlphaFoldDB" id="A0A9X1HPS9"/>
<keyword evidence="2" id="KW-0808">Transferase</keyword>
<dbReference type="InterPro" id="IPR022300">
    <property type="entry name" value="PPK2-rel_1"/>
</dbReference>
<name>A0A9X1HPS9_9BACT</name>
<dbReference type="NCBIfam" id="TIGR03709">
    <property type="entry name" value="PPK2_rel_1"/>
    <property type="match status" value="1"/>
</dbReference>
<comment type="caution">
    <text evidence="5">The sequence shown here is derived from an EMBL/GenBank/DDBJ whole genome shotgun (WGS) entry which is preliminary data.</text>
</comment>
<dbReference type="GO" id="GO:0008976">
    <property type="term" value="F:polyphosphate kinase activity"/>
    <property type="evidence" value="ECO:0007669"/>
    <property type="project" value="InterPro"/>
</dbReference>
<dbReference type="EMBL" id="JAIXNE010000001">
    <property type="protein sequence ID" value="MCA6073972.1"/>
    <property type="molecule type" value="Genomic_DNA"/>
</dbReference>
<evidence type="ECO:0000256" key="3">
    <source>
        <dbReference type="ARBA" id="ARBA00022777"/>
    </source>
</evidence>
<proteinExistence type="inferred from homology"/>
<feature type="domain" description="Polyphosphate kinase-2-related" evidence="4">
    <location>
        <begin position="17"/>
        <end position="237"/>
    </location>
</feature>
<keyword evidence="6" id="KW-1185">Reference proteome</keyword>
<dbReference type="InterPro" id="IPR022488">
    <property type="entry name" value="PPK2-related"/>
</dbReference>
<dbReference type="PANTHER" id="PTHR34383:SF3">
    <property type="entry name" value="POLYPHOSPHATE:AMP PHOSPHOTRANSFERASE"/>
    <property type="match status" value="1"/>
</dbReference>
<evidence type="ECO:0000259" key="4">
    <source>
        <dbReference type="Pfam" id="PF03976"/>
    </source>
</evidence>
<sequence length="248" mass="29263">MTEIKLAEISTLPPGDLDKEPIEDATKKITKEIEDLQEIMQAQRKYSLLVVMQGMDASGKDSAVKKVFDEIGPAGIKVQAFKKPTEEEMSHDFLWRVHKHVPEKGMIQVFNRSHYEDVLIQRVHKWIDEKTVMKRFSHINNFERLLQDSNTVVIKFYLHISKDQQLIELNERISDPKKFYKHNENDFNERQHWDEYMSAYEDVFKNCGPEIPWHIIPSDRNWYKEYCMASAILEALRALPLEYPPKQG</sequence>
<gene>
    <name evidence="5" type="ORF">LDX50_03780</name>
</gene>
<evidence type="ECO:0000313" key="6">
    <source>
        <dbReference type="Proteomes" id="UP001139409"/>
    </source>
</evidence>
<accession>A0A9X1HPS9</accession>
<dbReference type="PIRSF" id="PIRSF028756">
    <property type="entry name" value="PPK2_prd"/>
    <property type="match status" value="1"/>
</dbReference>
<evidence type="ECO:0000256" key="1">
    <source>
        <dbReference type="ARBA" id="ARBA00009924"/>
    </source>
</evidence>
<dbReference type="Pfam" id="PF03976">
    <property type="entry name" value="PPK2"/>
    <property type="match status" value="1"/>
</dbReference>
<keyword evidence="3 5" id="KW-0418">Kinase</keyword>
<comment type="similarity">
    <text evidence="1">Belongs to the polyphosphate kinase 2 (PPK2) family. Class I subfamily.</text>
</comment>
<dbReference type="InterPro" id="IPR027417">
    <property type="entry name" value="P-loop_NTPase"/>
</dbReference>
<dbReference type="PANTHER" id="PTHR34383">
    <property type="entry name" value="POLYPHOSPHATE:AMP PHOSPHOTRANSFERASE-RELATED"/>
    <property type="match status" value="1"/>
</dbReference>
<reference evidence="5" key="1">
    <citation type="submission" date="2021-09" db="EMBL/GenBank/DDBJ databases">
        <title>Fulvivirga sp. isolated from coastal sediment.</title>
        <authorList>
            <person name="Yu H."/>
        </authorList>
    </citation>
    <scope>NUCLEOTIDE SEQUENCE</scope>
    <source>
        <strain evidence="5">1062</strain>
    </source>
</reference>